<dbReference type="GO" id="GO:0047617">
    <property type="term" value="F:fatty acyl-CoA hydrolase activity"/>
    <property type="evidence" value="ECO:0007669"/>
    <property type="project" value="InterPro"/>
</dbReference>
<accession>A0A9X3N2Y4</accession>
<comment type="similarity">
    <text evidence="1">Belongs to the thioesterase PaaI family.</text>
</comment>
<dbReference type="AlphaFoldDB" id="A0A9X3N2Y4"/>
<dbReference type="PANTHER" id="PTHR21660">
    <property type="entry name" value="THIOESTERASE SUPERFAMILY MEMBER-RELATED"/>
    <property type="match status" value="1"/>
</dbReference>
<evidence type="ECO:0000256" key="2">
    <source>
        <dbReference type="ARBA" id="ARBA00022801"/>
    </source>
</evidence>
<protein>
    <submittedName>
        <fullName evidence="4">PaaI family thioesterase</fullName>
    </submittedName>
</protein>
<evidence type="ECO:0000256" key="1">
    <source>
        <dbReference type="ARBA" id="ARBA00008324"/>
    </source>
</evidence>
<evidence type="ECO:0000313" key="5">
    <source>
        <dbReference type="Proteomes" id="UP001147653"/>
    </source>
</evidence>
<dbReference type="EMBL" id="JAPDDP010000001">
    <property type="protein sequence ID" value="MDA0178778.1"/>
    <property type="molecule type" value="Genomic_DNA"/>
</dbReference>
<gene>
    <name evidence="4" type="ORF">OJ997_00600</name>
</gene>
<dbReference type="Proteomes" id="UP001147653">
    <property type="component" value="Unassembled WGS sequence"/>
</dbReference>
<dbReference type="InterPro" id="IPR039298">
    <property type="entry name" value="ACOT13"/>
</dbReference>
<keyword evidence="5" id="KW-1185">Reference proteome</keyword>
<feature type="domain" description="Thioesterase" evidence="3">
    <location>
        <begin position="49"/>
        <end position="122"/>
    </location>
</feature>
<dbReference type="CDD" id="cd03443">
    <property type="entry name" value="PaaI_thioesterase"/>
    <property type="match status" value="1"/>
</dbReference>
<dbReference type="InterPro" id="IPR006683">
    <property type="entry name" value="Thioestr_dom"/>
</dbReference>
<organism evidence="4 5">
    <name type="scientific">Solirubrobacter phytolaccae</name>
    <dbReference type="NCBI Taxonomy" id="1404360"/>
    <lineage>
        <taxon>Bacteria</taxon>
        <taxon>Bacillati</taxon>
        <taxon>Actinomycetota</taxon>
        <taxon>Thermoleophilia</taxon>
        <taxon>Solirubrobacterales</taxon>
        <taxon>Solirubrobacteraceae</taxon>
        <taxon>Solirubrobacter</taxon>
    </lineage>
</organism>
<dbReference type="PANTHER" id="PTHR21660:SF1">
    <property type="entry name" value="ACYL-COENZYME A THIOESTERASE 13"/>
    <property type="match status" value="1"/>
</dbReference>
<evidence type="ECO:0000259" key="3">
    <source>
        <dbReference type="Pfam" id="PF03061"/>
    </source>
</evidence>
<dbReference type="NCBIfam" id="TIGR00369">
    <property type="entry name" value="unchar_dom_1"/>
    <property type="match status" value="1"/>
</dbReference>
<comment type="caution">
    <text evidence="4">The sequence shown here is derived from an EMBL/GenBank/DDBJ whole genome shotgun (WGS) entry which is preliminary data.</text>
</comment>
<dbReference type="RefSeq" id="WP_270023043.1">
    <property type="nucleotide sequence ID" value="NZ_JAPDDP010000001.1"/>
</dbReference>
<dbReference type="SUPFAM" id="SSF54637">
    <property type="entry name" value="Thioesterase/thiol ester dehydrase-isomerase"/>
    <property type="match status" value="1"/>
</dbReference>
<name>A0A9X3N2Y4_9ACTN</name>
<evidence type="ECO:0000313" key="4">
    <source>
        <dbReference type="EMBL" id="MDA0178778.1"/>
    </source>
</evidence>
<reference evidence="4" key="1">
    <citation type="submission" date="2022-10" db="EMBL/GenBank/DDBJ databases">
        <title>The WGS of Solirubrobacter phytolaccae KCTC 29190.</title>
        <authorList>
            <person name="Jiang Z."/>
        </authorList>
    </citation>
    <scope>NUCLEOTIDE SEQUENCE</scope>
    <source>
        <strain evidence="4">KCTC 29190</strain>
    </source>
</reference>
<proteinExistence type="inferred from homology"/>
<dbReference type="InterPro" id="IPR029069">
    <property type="entry name" value="HotDog_dom_sf"/>
</dbReference>
<dbReference type="InterPro" id="IPR003736">
    <property type="entry name" value="PAAI_dom"/>
</dbReference>
<sequence>MPTPPDAPPDFEVLHDAGAFVDHVGPIYVRPSDGALGLRVEDRHLNVAGTAMGGLLATLVDLAFGRAIRDEAADGASVATVSLTTDYLRPAAPGVWLEAGAEVERLTGRLAFGDCSLHADGEEAVRARAVFAVRSES</sequence>
<keyword evidence="2" id="KW-0378">Hydrolase</keyword>
<dbReference type="Pfam" id="PF03061">
    <property type="entry name" value="4HBT"/>
    <property type="match status" value="1"/>
</dbReference>
<dbReference type="Gene3D" id="3.10.129.10">
    <property type="entry name" value="Hotdog Thioesterase"/>
    <property type="match status" value="1"/>
</dbReference>